<accession>A0A1N6D5N0</accession>
<organism evidence="5 6">
    <name type="scientific">Parasphingorhabdus marina DSM 22363</name>
    <dbReference type="NCBI Taxonomy" id="1123272"/>
    <lineage>
        <taxon>Bacteria</taxon>
        <taxon>Pseudomonadati</taxon>
        <taxon>Pseudomonadota</taxon>
        <taxon>Alphaproteobacteria</taxon>
        <taxon>Sphingomonadales</taxon>
        <taxon>Sphingomonadaceae</taxon>
        <taxon>Parasphingorhabdus</taxon>
    </lineage>
</organism>
<dbReference type="InterPro" id="IPR011006">
    <property type="entry name" value="CheY-like_superfamily"/>
</dbReference>
<keyword evidence="1" id="KW-0238">DNA-binding</keyword>
<dbReference type="GO" id="GO:0000156">
    <property type="term" value="F:phosphorelay response regulator activity"/>
    <property type="evidence" value="ECO:0007669"/>
    <property type="project" value="TreeGrafter"/>
</dbReference>
<gene>
    <name evidence="5" type="ORF">SAMN02745824_1579</name>
</gene>
<feature type="modified residue" description="4-aspartylphosphate" evidence="2">
    <location>
        <position position="65"/>
    </location>
</feature>
<evidence type="ECO:0000259" key="3">
    <source>
        <dbReference type="PROSITE" id="PS50110"/>
    </source>
</evidence>
<protein>
    <submittedName>
        <fullName evidence="5">Two component transcriptional regulator, LytTR family</fullName>
    </submittedName>
</protein>
<dbReference type="PROSITE" id="PS50930">
    <property type="entry name" value="HTH_LYTTR"/>
    <property type="match status" value="1"/>
</dbReference>
<dbReference type="Gene3D" id="2.40.50.1020">
    <property type="entry name" value="LytTr DNA-binding domain"/>
    <property type="match status" value="1"/>
</dbReference>
<dbReference type="Pfam" id="PF00072">
    <property type="entry name" value="Response_reg"/>
    <property type="match status" value="1"/>
</dbReference>
<dbReference type="GO" id="GO:0006355">
    <property type="term" value="P:regulation of DNA-templated transcription"/>
    <property type="evidence" value="ECO:0007669"/>
    <property type="project" value="TreeGrafter"/>
</dbReference>
<dbReference type="Pfam" id="PF04397">
    <property type="entry name" value="LytTR"/>
    <property type="match status" value="1"/>
</dbReference>
<dbReference type="InterPro" id="IPR001789">
    <property type="entry name" value="Sig_transdc_resp-reg_receiver"/>
</dbReference>
<keyword evidence="6" id="KW-1185">Reference proteome</keyword>
<dbReference type="PANTHER" id="PTHR48111:SF69">
    <property type="entry name" value="RESPONSE REGULATOR RECEIVER"/>
    <property type="match status" value="1"/>
</dbReference>
<dbReference type="InterPro" id="IPR039420">
    <property type="entry name" value="WalR-like"/>
</dbReference>
<keyword evidence="2" id="KW-0597">Phosphoprotein</keyword>
<dbReference type="PROSITE" id="PS50110">
    <property type="entry name" value="RESPONSE_REGULATORY"/>
    <property type="match status" value="1"/>
</dbReference>
<dbReference type="OrthoDB" id="9786101at2"/>
<name>A0A1N6D5N0_9SPHN</name>
<feature type="domain" description="Response regulatory" evidence="3">
    <location>
        <begin position="14"/>
        <end position="132"/>
    </location>
</feature>
<dbReference type="SUPFAM" id="SSF52172">
    <property type="entry name" value="CheY-like"/>
    <property type="match status" value="1"/>
</dbReference>
<dbReference type="GO" id="GO:0005829">
    <property type="term" value="C:cytosol"/>
    <property type="evidence" value="ECO:0007669"/>
    <property type="project" value="TreeGrafter"/>
</dbReference>
<dbReference type="GO" id="GO:0032993">
    <property type="term" value="C:protein-DNA complex"/>
    <property type="evidence" value="ECO:0007669"/>
    <property type="project" value="TreeGrafter"/>
</dbReference>
<dbReference type="RefSeq" id="WP_074204481.1">
    <property type="nucleotide sequence ID" value="NZ_FSQW01000001.1"/>
</dbReference>
<evidence type="ECO:0000256" key="2">
    <source>
        <dbReference type="PROSITE-ProRule" id="PRU00169"/>
    </source>
</evidence>
<dbReference type="AlphaFoldDB" id="A0A1N6D5N0"/>
<evidence type="ECO:0000259" key="4">
    <source>
        <dbReference type="PROSITE" id="PS50930"/>
    </source>
</evidence>
<dbReference type="PANTHER" id="PTHR48111">
    <property type="entry name" value="REGULATOR OF RPOS"/>
    <property type="match status" value="1"/>
</dbReference>
<dbReference type="Gene3D" id="3.40.50.2300">
    <property type="match status" value="1"/>
</dbReference>
<dbReference type="InterPro" id="IPR007492">
    <property type="entry name" value="LytTR_DNA-bd_dom"/>
</dbReference>
<dbReference type="EMBL" id="FSQW01000001">
    <property type="protein sequence ID" value="SIN66085.1"/>
    <property type="molecule type" value="Genomic_DNA"/>
</dbReference>
<dbReference type="SMART" id="SM00448">
    <property type="entry name" value="REC"/>
    <property type="match status" value="1"/>
</dbReference>
<dbReference type="SMART" id="SM00850">
    <property type="entry name" value="LytTR"/>
    <property type="match status" value="1"/>
</dbReference>
<dbReference type="GO" id="GO:0000976">
    <property type="term" value="F:transcription cis-regulatory region binding"/>
    <property type="evidence" value="ECO:0007669"/>
    <property type="project" value="TreeGrafter"/>
</dbReference>
<dbReference type="Proteomes" id="UP000185192">
    <property type="component" value="Unassembled WGS sequence"/>
</dbReference>
<sequence>MSANGDPAACSPIHVLVVDDEPLARNRLRALCQRLDSVGLIDLCDSGEEACQKVRDHGPDLVLLDVDMPGLSGLEVADMIRSNAAAGDKVPEIVFTTAHSSYAAQAFRLDAADYLLKPVKQAQLEEAVARARERLRIRRQGDTAQPPPYLWVQDGAGSVQILCRDIAYILAERDYMRLCLTSGLSRLVHEPMHVLEDRLPSGDFLRIHRSTIVRKAGIREFRRDGRQVLCVLQCGAEFPVGPSYKNKIGQNIRTR</sequence>
<dbReference type="STRING" id="1123272.SAMN02745824_1579"/>
<feature type="domain" description="HTH LytTR-type" evidence="4">
    <location>
        <begin position="150"/>
        <end position="254"/>
    </location>
</feature>
<evidence type="ECO:0000256" key="1">
    <source>
        <dbReference type="ARBA" id="ARBA00023125"/>
    </source>
</evidence>
<evidence type="ECO:0000313" key="5">
    <source>
        <dbReference type="EMBL" id="SIN66085.1"/>
    </source>
</evidence>
<evidence type="ECO:0000313" key="6">
    <source>
        <dbReference type="Proteomes" id="UP000185192"/>
    </source>
</evidence>
<reference evidence="6" key="1">
    <citation type="submission" date="2016-11" db="EMBL/GenBank/DDBJ databases">
        <authorList>
            <person name="Varghese N."/>
            <person name="Submissions S."/>
        </authorList>
    </citation>
    <scope>NUCLEOTIDE SEQUENCE [LARGE SCALE GENOMIC DNA]</scope>
    <source>
        <strain evidence="6">DSM 22363</strain>
    </source>
</reference>
<proteinExistence type="predicted"/>